<gene>
    <name evidence="2" type="ORF">Touem01_00067</name>
</gene>
<dbReference type="EMBL" id="PP179325">
    <property type="protein sequence ID" value="XAI70596.1"/>
    <property type="molecule type" value="Genomic_DNA"/>
</dbReference>
<sequence length="115" mass="13799">MRRSVPRRDLFAKNRKRESKQNGRELSQTLSFWYRRKYNLPPNDPLFLDLTFEDIETEYWAIHYFEEEPGKSEEFEDDDFDEEAEIAAIEARALAKEKEREAQQGPPDPGDWEEI</sequence>
<accession>A0AAU6W1M1</accession>
<feature type="region of interest" description="Disordered" evidence="1">
    <location>
        <begin position="95"/>
        <end position="115"/>
    </location>
</feature>
<reference evidence="2" key="1">
    <citation type="journal article" date="2024" name="J. Gen. Virol.">
        <title>Novel phages of Pseudomonas syringae unveil numerous potential auxiliary metabolic genes.</title>
        <authorList>
            <person name="Feltin C."/>
            <person name="Garneau J.R."/>
            <person name="Morris C.E."/>
            <person name="Berard A."/>
            <person name="Torres-Barcelo C."/>
        </authorList>
    </citation>
    <scope>NUCLEOTIDE SEQUENCE</scope>
</reference>
<feature type="compositionally biased region" description="Basic and acidic residues" evidence="1">
    <location>
        <begin position="1"/>
        <end position="12"/>
    </location>
</feature>
<evidence type="ECO:0000313" key="2">
    <source>
        <dbReference type="EMBL" id="XAI70596.1"/>
    </source>
</evidence>
<feature type="region of interest" description="Disordered" evidence="1">
    <location>
        <begin position="1"/>
        <end position="25"/>
    </location>
</feature>
<protein>
    <submittedName>
        <fullName evidence="2">Uncharacterized protein</fullName>
    </submittedName>
</protein>
<proteinExistence type="predicted"/>
<evidence type="ECO:0000256" key="1">
    <source>
        <dbReference type="SAM" id="MobiDB-lite"/>
    </source>
</evidence>
<name>A0AAU6W1M1_9VIRU</name>
<organism evidence="2">
    <name type="scientific">Pseudomonas phage Touem01</name>
    <dbReference type="NCBI Taxonomy" id="3138548"/>
    <lineage>
        <taxon>Viruses</taxon>
    </lineage>
</organism>